<dbReference type="KEGG" id="dwd:DSCW_18000"/>
<keyword evidence="1" id="KW-0732">Signal</keyword>
<gene>
    <name evidence="2" type="ORF">DSCW_18000</name>
</gene>
<sequence length="153" mass="16481">MKRTLLILIALCFFTLPSGPVMAEWEIAASVIKYNKAEGKALVKIDLTADASSTNFDLFSYLNGDDKKLVNGLYSYRLKTVPIGTLSGQYTVTLTDAMESATIADRSTTTAQLVKVASYTESGGYLSIYGGLTVGLTSPGEGEQLTLYLESVR</sequence>
<proteinExistence type="predicted"/>
<feature type="signal peptide" evidence="1">
    <location>
        <begin position="1"/>
        <end position="23"/>
    </location>
</feature>
<name>A0A5K7Z2T3_9BACT</name>
<feature type="chain" id="PRO_5024279402" evidence="1">
    <location>
        <begin position="24"/>
        <end position="153"/>
    </location>
</feature>
<reference evidence="2 3" key="1">
    <citation type="submission" date="2019-11" db="EMBL/GenBank/DDBJ databases">
        <title>Comparative genomics of hydrocarbon-degrading Desulfosarcina strains.</title>
        <authorList>
            <person name="Watanabe M."/>
            <person name="Kojima H."/>
            <person name="Fukui M."/>
        </authorList>
    </citation>
    <scope>NUCLEOTIDE SEQUENCE [LARGE SCALE GENOMIC DNA]</scope>
    <source>
        <strain evidence="2 3">PP31</strain>
    </source>
</reference>
<accession>A0A5K7Z2T3</accession>
<dbReference type="Proteomes" id="UP000427769">
    <property type="component" value="Chromosome"/>
</dbReference>
<evidence type="ECO:0000313" key="3">
    <source>
        <dbReference type="Proteomes" id="UP000427769"/>
    </source>
</evidence>
<dbReference type="EMBL" id="AP021875">
    <property type="protein sequence ID" value="BBO74383.1"/>
    <property type="molecule type" value="Genomic_DNA"/>
</dbReference>
<keyword evidence="3" id="KW-1185">Reference proteome</keyword>
<organism evidence="2 3">
    <name type="scientific">Desulfosarcina widdelii</name>
    <dbReference type="NCBI Taxonomy" id="947919"/>
    <lineage>
        <taxon>Bacteria</taxon>
        <taxon>Pseudomonadati</taxon>
        <taxon>Thermodesulfobacteriota</taxon>
        <taxon>Desulfobacteria</taxon>
        <taxon>Desulfobacterales</taxon>
        <taxon>Desulfosarcinaceae</taxon>
        <taxon>Desulfosarcina</taxon>
    </lineage>
</organism>
<evidence type="ECO:0000313" key="2">
    <source>
        <dbReference type="EMBL" id="BBO74383.1"/>
    </source>
</evidence>
<dbReference type="AlphaFoldDB" id="A0A5K7Z2T3"/>
<protein>
    <submittedName>
        <fullName evidence="2">Uncharacterized protein</fullName>
    </submittedName>
</protein>
<evidence type="ECO:0000256" key="1">
    <source>
        <dbReference type="SAM" id="SignalP"/>
    </source>
</evidence>
<dbReference type="RefSeq" id="WP_155303421.1">
    <property type="nucleotide sequence ID" value="NZ_AP021875.1"/>
</dbReference>